<dbReference type="Proteomes" id="UP000484875">
    <property type="component" value="Unassembled WGS sequence"/>
</dbReference>
<feature type="region of interest" description="Disordered" evidence="1">
    <location>
        <begin position="40"/>
        <end position="59"/>
    </location>
</feature>
<evidence type="ECO:0000256" key="1">
    <source>
        <dbReference type="SAM" id="MobiDB-lite"/>
    </source>
</evidence>
<sequence>MSDDSKNPAAMAEAEDPALRAFRVYQAALAAHREKADKGLAETMPLSASPDVMPADGRR</sequence>
<gene>
    <name evidence="2" type="ORF">GTP81_05555</name>
</gene>
<proteinExistence type="predicted"/>
<organism evidence="2 3">
    <name type="scientific">Duganella vulcania</name>
    <dbReference type="NCBI Taxonomy" id="2692166"/>
    <lineage>
        <taxon>Bacteria</taxon>
        <taxon>Pseudomonadati</taxon>
        <taxon>Pseudomonadota</taxon>
        <taxon>Betaproteobacteria</taxon>
        <taxon>Burkholderiales</taxon>
        <taxon>Oxalobacteraceae</taxon>
        <taxon>Telluria group</taxon>
        <taxon>Duganella</taxon>
    </lineage>
</organism>
<dbReference type="AlphaFoldDB" id="A0A845HBK2"/>
<reference evidence="2 3" key="1">
    <citation type="submission" date="2019-12" db="EMBL/GenBank/DDBJ databases">
        <title>Novel species isolated from a subtropical stream in China.</title>
        <authorList>
            <person name="Lu H."/>
        </authorList>
    </citation>
    <scope>NUCLEOTIDE SEQUENCE [LARGE SCALE GENOMIC DNA]</scope>
    <source>
        <strain evidence="2 3">FT107W</strain>
    </source>
</reference>
<accession>A0A845HBK2</accession>
<dbReference type="RefSeq" id="WP_161088946.1">
    <property type="nucleotide sequence ID" value="NZ_WWCV01000006.1"/>
</dbReference>
<protein>
    <submittedName>
        <fullName evidence="2">Uncharacterized protein</fullName>
    </submittedName>
</protein>
<evidence type="ECO:0000313" key="2">
    <source>
        <dbReference type="EMBL" id="MYN16210.1"/>
    </source>
</evidence>
<dbReference type="EMBL" id="WWCV01000006">
    <property type="protein sequence ID" value="MYN16210.1"/>
    <property type="molecule type" value="Genomic_DNA"/>
</dbReference>
<name>A0A845HBK2_9BURK</name>
<comment type="caution">
    <text evidence="2">The sequence shown here is derived from an EMBL/GenBank/DDBJ whole genome shotgun (WGS) entry which is preliminary data.</text>
</comment>
<evidence type="ECO:0000313" key="3">
    <source>
        <dbReference type="Proteomes" id="UP000484875"/>
    </source>
</evidence>
<keyword evidence="3" id="KW-1185">Reference proteome</keyword>